<dbReference type="SFLD" id="SFLDG01067">
    <property type="entry name" value="SPASM/twitch_domain_containing"/>
    <property type="match status" value="1"/>
</dbReference>
<dbReference type="InterPro" id="IPR023885">
    <property type="entry name" value="4Fe4S-binding_SPASM_dom"/>
</dbReference>
<dbReference type="GO" id="GO:0016491">
    <property type="term" value="F:oxidoreductase activity"/>
    <property type="evidence" value="ECO:0007669"/>
    <property type="project" value="InterPro"/>
</dbReference>
<accession>A0A9X2BGD3</accession>
<dbReference type="InterPro" id="IPR007197">
    <property type="entry name" value="rSAM"/>
</dbReference>
<evidence type="ECO:0000256" key="2">
    <source>
        <dbReference type="ARBA" id="ARBA00022691"/>
    </source>
</evidence>
<sequence length="401" mass="45942">MTTQSTHPYHLIVKPVGAKCNLDCNYCYYLRKEERYEPNATMQMSEAVLETYTKQYIESQPQQAKHIEFSWQGGEPTLRGLDFFKKAVELQQKYARPGMTITNNFQTNGTLINDRWAAFFKENNFLIGISIDGSEKNHNSTRPDIKGNDSLHLTLRGLEALKKYDVAFNTLSVVHNENAHLAKETYQELKDLGSTVIQFQPCVEHPSDQRSDKDWSLTPQQWGHFLCDVFDQWKKEDVGKIHIQFFENTLGILAGQPSQMCFHSELCGQQMMLEHDGSLYSCDHYSYDEYQVGHMTPANIDSNLIDSIDLGAIACSDRQKEFGTNKWTTLPQQCRKCHFRPFCNGGCPKDRTAITADLEPGLNHLCVGYKQFFLYSMPYFGAMLEAIQQGHSAAMYPIFLK</sequence>
<dbReference type="InterPro" id="IPR058240">
    <property type="entry name" value="rSAM_sf"/>
</dbReference>
<dbReference type="CDD" id="cd01335">
    <property type="entry name" value="Radical_SAM"/>
    <property type="match status" value="1"/>
</dbReference>
<dbReference type="RefSeq" id="WP_248007887.1">
    <property type="nucleotide sequence ID" value="NZ_JAJHVV010000003.1"/>
</dbReference>
<dbReference type="SFLD" id="SFLDG01386">
    <property type="entry name" value="main_SPASM_domain-containing"/>
    <property type="match status" value="1"/>
</dbReference>
<evidence type="ECO:0000256" key="4">
    <source>
        <dbReference type="ARBA" id="ARBA00023004"/>
    </source>
</evidence>
<dbReference type="Gene3D" id="3.20.20.70">
    <property type="entry name" value="Aldolase class I"/>
    <property type="match status" value="1"/>
</dbReference>
<reference evidence="8" key="1">
    <citation type="submission" date="2021-11" db="EMBL/GenBank/DDBJ databases">
        <title>Vibrio ZSDE26 sp. nov. and Vibrio ZSDZ34 sp. nov., isolated from coastal seawater in Qingdao.</title>
        <authorList>
            <person name="Zhang P."/>
        </authorList>
    </citation>
    <scope>NUCLEOTIDE SEQUENCE</scope>
    <source>
        <strain evidence="8">ZSDE26</strain>
    </source>
</reference>
<evidence type="ECO:0000313" key="9">
    <source>
        <dbReference type="Proteomes" id="UP001139559"/>
    </source>
</evidence>
<comment type="caution">
    <text evidence="8">The sequence shown here is derived from an EMBL/GenBank/DDBJ whole genome shotgun (WGS) entry which is preliminary data.</text>
</comment>
<dbReference type="SUPFAM" id="SSF102114">
    <property type="entry name" value="Radical SAM enzymes"/>
    <property type="match status" value="1"/>
</dbReference>
<gene>
    <name evidence="8" type="ORF">KP803_05745</name>
</gene>
<name>A0A9X2BGD3_9VIBR</name>
<dbReference type="NCBIfam" id="TIGR04085">
    <property type="entry name" value="rSAM_more_4Fe4S"/>
    <property type="match status" value="1"/>
</dbReference>
<dbReference type="InterPro" id="IPR023867">
    <property type="entry name" value="Sulphatase_maturase_rSAM"/>
</dbReference>
<comment type="cofactor">
    <cofactor evidence="1">
        <name>[4Fe-4S] cluster</name>
        <dbReference type="ChEBI" id="CHEBI:49883"/>
    </cofactor>
</comment>
<proteinExistence type="inferred from homology"/>
<keyword evidence="2" id="KW-0949">S-adenosyl-L-methionine</keyword>
<evidence type="ECO:0000256" key="3">
    <source>
        <dbReference type="ARBA" id="ARBA00022723"/>
    </source>
</evidence>
<dbReference type="SFLD" id="SFLDS00029">
    <property type="entry name" value="Radical_SAM"/>
    <property type="match status" value="1"/>
</dbReference>
<dbReference type="PROSITE" id="PS51918">
    <property type="entry name" value="RADICAL_SAM"/>
    <property type="match status" value="1"/>
</dbReference>
<organism evidence="8 9">
    <name type="scientific">Vibrio amylolyticus</name>
    <dbReference type="NCBI Taxonomy" id="2847292"/>
    <lineage>
        <taxon>Bacteria</taxon>
        <taxon>Pseudomonadati</taxon>
        <taxon>Pseudomonadota</taxon>
        <taxon>Gammaproteobacteria</taxon>
        <taxon>Vibrionales</taxon>
        <taxon>Vibrionaceae</taxon>
        <taxon>Vibrio</taxon>
    </lineage>
</organism>
<dbReference type="Pfam" id="PF04055">
    <property type="entry name" value="Radical_SAM"/>
    <property type="match status" value="1"/>
</dbReference>
<dbReference type="InterPro" id="IPR013785">
    <property type="entry name" value="Aldolase_TIM"/>
</dbReference>
<dbReference type="PANTHER" id="PTHR43273">
    <property type="entry name" value="ANAEROBIC SULFATASE-MATURATING ENZYME HOMOLOG ASLB-RELATED"/>
    <property type="match status" value="1"/>
</dbReference>
<dbReference type="SFLD" id="SFLDG01072">
    <property type="entry name" value="dehydrogenase_like"/>
    <property type="match status" value="1"/>
</dbReference>
<keyword evidence="5" id="KW-0411">Iron-sulfur</keyword>
<evidence type="ECO:0000313" key="8">
    <source>
        <dbReference type="EMBL" id="MCK6262776.1"/>
    </source>
</evidence>
<dbReference type="EMBL" id="JAJHVV010000003">
    <property type="protein sequence ID" value="MCK6262776.1"/>
    <property type="molecule type" value="Genomic_DNA"/>
</dbReference>
<evidence type="ECO:0000256" key="6">
    <source>
        <dbReference type="ARBA" id="ARBA00023601"/>
    </source>
</evidence>
<keyword evidence="9" id="KW-1185">Reference proteome</keyword>
<dbReference type="PANTHER" id="PTHR43273:SF3">
    <property type="entry name" value="ANAEROBIC SULFATASE-MATURATING ENZYME HOMOLOG ASLB-RELATED"/>
    <property type="match status" value="1"/>
</dbReference>
<dbReference type="InterPro" id="IPR034491">
    <property type="entry name" value="Anaerob_Ser_sulfatase-maturase"/>
</dbReference>
<dbReference type="NCBIfam" id="TIGR03942">
    <property type="entry name" value="sulfatase_rSAM"/>
    <property type="match status" value="1"/>
</dbReference>
<feature type="domain" description="Radical SAM core" evidence="7">
    <location>
        <begin position="3"/>
        <end position="240"/>
    </location>
</feature>
<keyword evidence="3" id="KW-0479">Metal-binding</keyword>
<evidence type="ECO:0000259" key="7">
    <source>
        <dbReference type="PROSITE" id="PS51918"/>
    </source>
</evidence>
<evidence type="ECO:0000256" key="5">
    <source>
        <dbReference type="ARBA" id="ARBA00023014"/>
    </source>
</evidence>
<evidence type="ECO:0000256" key="1">
    <source>
        <dbReference type="ARBA" id="ARBA00001966"/>
    </source>
</evidence>
<dbReference type="SFLD" id="SFLDG01384">
    <property type="entry name" value="thioether_bond_formation_requi"/>
    <property type="match status" value="1"/>
</dbReference>
<keyword evidence="4" id="KW-0408">Iron</keyword>
<dbReference type="SFLD" id="SFLDF00285">
    <property type="entry name" value="anaerobic_Ser-type_sulfatase-m"/>
    <property type="match status" value="1"/>
</dbReference>
<dbReference type="AlphaFoldDB" id="A0A9X2BGD3"/>
<protein>
    <submittedName>
        <fullName evidence="8">Anaerobic sulfatase maturase</fullName>
    </submittedName>
</protein>
<comment type="similarity">
    <text evidence="6">Belongs to the radical SAM superfamily. Anaerobic sulfatase-maturating enzyme family.</text>
</comment>
<dbReference type="GO" id="GO:0051536">
    <property type="term" value="F:iron-sulfur cluster binding"/>
    <property type="evidence" value="ECO:0007669"/>
    <property type="project" value="UniProtKB-KW"/>
</dbReference>
<dbReference type="GO" id="GO:0046872">
    <property type="term" value="F:metal ion binding"/>
    <property type="evidence" value="ECO:0007669"/>
    <property type="project" value="UniProtKB-KW"/>
</dbReference>
<dbReference type="Proteomes" id="UP001139559">
    <property type="component" value="Unassembled WGS sequence"/>
</dbReference>